<proteinExistence type="predicted"/>
<reference evidence="1 2" key="1">
    <citation type="journal article" date="2019" name="Nat. Ecol. Evol.">
        <title>Megaphylogeny resolves global patterns of mushroom evolution.</title>
        <authorList>
            <person name="Varga T."/>
            <person name="Krizsan K."/>
            <person name="Foldi C."/>
            <person name="Dima B."/>
            <person name="Sanchez-Garcia M."/>
            <person name="Sanchez-Ramirez S."/>
            <person name="Szollosi G.J."/>
            <person name="Szarkandi J.G."/>
            <person name="Papp V."/>
            <person name="Albert L."/>
            <person name="Andreopoulos W."/>
            <person name="Angelini C."/>
            <person name="Antonin V."/>
            <person name="Barry K.W."/>
            <person name="Bougher N.L."/>
            <person name="Buchanan P."/>
            <person name="Buyck B."/>
            <person name="Bense V."/>
            <person name="Catcheside P."/>
            <person name="Chovatia M."/>
            <person name="Cooper J."/>
            <person name="Damon W."/>
            <person name="Desjardin D."/>
            <person name="Finy P."/>
            <person name="Geml J."/>
            <person name="Haridas S."/>
            <person name="Hughes K."/>
            <person name="Justo A."/>
            <person name="Karasinski D."/>
            <person name="Kautmanova I."/>
            <person name="Kiss B."/>
            <person name="Kocsube S."/>
            <person name="Kotiranta H."/>
            <person name="LaButti K.M."/>
            <person name="Lechner B.E."/>
            <person name="Liimatainen K."/>
            <person name="Lipzen A."/>
            <person name="Lukacs Z."/>
            <person name="Mihaltcheva S."/>
            <person name="Morgado L.N."/>
            <person name="Niskanen T."/>
            <person name="Noordeloos M.E."/>
            <person name="Ohm R.A."/>
            <person name="Ortiz-Santana B."/>
            <person name="Ovrebo C."/>
            <person name="Racz N."/>
            <person name="Riley R."/>
            <person name="Savchenko A."/>
            <person name="Shiryaev A."/>
            <person name="Soop K."/>
            <person name="Spirin V."/>
            <person name="Szebenyi C."/>
            <person name="Tomsovsky M."/>
            <person name="Tulloss R.E."/>
            <person name="Uehling J."/>
            <person name="Grigoriev I.V."/>
            <person name="Vagvolgyi C."/>
            <person name="Papp T."/>
            <person name="Martin F.M."/>
            <person name="Miettinen O."/>
            <person name="Hibbett D.S."/>
            <person name="Nagy L.G."/>
        </authorList>
    </citation>
    <scope>NUCLEOTIDE SEQUENCE [LARGE SCALE GENOMIC DNA]</scope>
    <source>
        <strain evidence="1 2">NL-1719</strain>
    </source>
</reference>
<protein>
    <submittedName>
        <fullName evidence="1">ARM repeat-containing protein</fullName>
    </submittedName>
</protein>
<dbReference type="Proteomes" id="UP000308600">
    <property type="component" value="Unassembled WGS sequence"/>
</dbReference>
<gene>
    <name evidence="1" type="ORF">BDN72DRAFT_874066</name>
</gene>
<organism evidence="1 2">
    <name type="scientific">Pluteus cervinus</name>
    <dbReference type="NCBI Taxonomy" id="181527"/>
    <lineage>
        <taxon>Eukaryota</taxon>
        <taxon>Fungi</taxon>
        <taxon>Dikarya</taxon>
        <taxon>Basidiomycota</taxon>
        <taxon>Agaricomycotina</taxon>
        <taxon>Agaricomycetes</taxon>
        <taxon>Agaricomycetidae</taxon>
        <taxon>Agaricales</taxon>
        <taxon>Pluteineae</taxon>
        <taxon>Pluteaceae</taxon>
        <taxon>Pluteus</taxon>
    </lineage>
</organism>
<name>A0ACD3BCM9_9AGAR</name>
<sequence length="1037" mass="116939">MSAPMMATGVNVQHIVPAELYNVLLAASSQDPSQLQSSSKRLKEMLDMYGTFDALYEIASQRNIPLPVRQLAIIQFKNAALNHWRSRKVLSDDHRKNIRERALSFLDEEDESVATCNEIIVARLARNDYPSTWPNIVTDLMKIIDANLTKRYNYMNDDARDRLVLRRSLKLLGSILKELASMKMLNGVKVMAGVFKQLNMTLYNYYTTISENLSPITITAESIITEKVHTDILLAHLIYKCLMKLGIWIWTRLDKISKEEFQENQTWLYELFRVSGLQVKALVALRTVIALQFTQVVGAPAGLATMDSLTRHIRAFGKFFRRLQQLSPSRFAAIPACGDLIFFYWSQIVEATNHASNLTADSNEAVYPTRFLVQGMVLFKESLAQWAPVKRDGTVNTTSLTQEFVDNAVKLLITRFMPLNPKDLDIWSNDPEEWVNLEDKENDLWEFEIRPCSERVLMQLNNQYSQYVTPLLASTFEQVAGQPSVDLESVLQREALYCAIGRCAPKLRGVIPFDQWLERTLVAEAKSTNPNYPIIKRRIAWVIGKWIADLCTTPQNPRVWEILVHLLTDRGPGTDAVVRLSAATALKDAVASLDFVPDVFQPFLPPVVTALMALILEADTSESKTRLGLCLDTVIGECGEQIVPLANVITGPLPQLWTSAGDNWMYKGSLIVTFTKLIQALKGHSTSLNNMAVSLIREGLSIAAISFIDDDTLALWGYVMRNTLTIAGVNGEPSLLDLFPTAIELLAKLDFAAKIIKIIDSYSFLDATAVLQFHAVPLFRSCVVALSASLTTLVQKDIITSVAFFIQAAHPSLWGEALHTSGLFSFFISALLEGELPNLILTEIIYTMSRIVMIDRQLFLQLMTAVVPSTKLTEAKLYELFMDSWWGLFDSMSEPRHRKLTAMGSAALISTCRGEILERLPTETFNLWLDVFGEIKEAQAPPKDGDDNGSPNPFKRHWELDEAPRDYYDSTEETPEYERRKALYNQDPVRTVRLNTYIGNHLREAETTYGPQLFHANFLSKADPVVLKQIQDELSRP</sequence>
<keyword evidence="2" id="KW-1185">Reference proteome</keyword>
<evidence type="ECO:0000313" key="2">
    <source>
        <dbReference type="Proteomes" id="UP000308600"/>
    </source>
</evidence>
<accession>A0ACD3BCM9</accession>
<dbReference type="EMBL" id="ML208261">
    <property type="protein sequence ID" value="TFK75774.1"/>
    <property type="molecule type" value="Genomic_DNA"/>
</dbReference>
<evidence type="ECO:0000313" key="1">
    <source>
        <dbReference type="EMBL" id="TFK75774.1"/>
    </source>
</evidence>